<organism evidence="4 5">
    <name type="scientific">Paraburkholderia tuberum</name>
    <dbReference type="NCBI Taxonomy" id="157910"/>
    <lineage>
        <taxon>Bacteria</taxon>
        <taxon>Pseudomonadati</taxon>
        <taxon>Pseudomonadota</taxon>
        <taxon>Betaproteobacteria</taxon>
        <taxon>Burkholderiales</taxon>
        <taxon>Burkholderiaceae</taxon>
        <taxon>Paraburkholderia</taxon>
    </lineage>
</organism>
<evidence type="ECO:0000256" key="2">
    <source>
        <dbReference type="ARBA" id="ARBA00022840"/>
    </source>
</evidence>
<dbReference type="Proteomes" id="UP000199365">
    <property type="component" value="Unassembled WGS sequence"/>
</dbReference>
<dbReference type="PANTHER" id="PTHR24346">
    <property type="entry name" value="MAP/MICROTUBULE AFFINITY-REGULATING KINASE"/>
    <property type="match status" value="1"/>
</dbReference>
<dbReference type="PANTHER" id="PTHR24346:SF30">
    <property type="entry name" value="MATERNAL EMBRYONIC LEUCINE ZIPPER KINASE"/>
    <property type="match status" value="1"/>
</dbReference>
<dbReference type="GO" id="GO:0005737">
    <property type="term" value="C:cytoplasm"/>
    <property type="evidence" value="ECO:0007669"/>
    <property type="project" value="TreeGrafter"/>
</dbReference>
<sequence>MPFDTADLPDEAKSALKQFPEFEIASFNDSGANGYVLVGRHTLLQKEVAIKIYFHGENDIDQEPAIIAKINHENVLKVYDARKVRKDCSYFMTPAASEGDLSKYLDNYFVSLPLSHKLLCQLLSGIADLHRKPNLLVHRDLKPENLLVHDDTILIADFGSVRRVDKKTGAAPASKHSILYRPPEAFGEEAFFNFTSDIYQAGMIGFLLFGGKLSNDLLSYITNKQKITLGGIQGEYEKSKYVDSLIQEKIVRGSLLNFATLPFYIPNSIKRVLRSAISPIDKRYSTVSEFLAELLRLRNHLPDWTTRNKAVFLRNWKGLDYRLPHDEAAVYKRSTGGENFRRDNSYVGNNQTELLAQMKSRLGLP</sequence>
<protein>
    <submittedName>
        <fullName evidence="4">Protein kinase domain-containing protein</fullName>
    </submittedName>
</protein>
<dbReference type="Pfam" id="PF00069">
    <property type="entry name" value="Pkinase"/>
    <property type="match status" value="1"/>
</dbReference>
<dbReference type="SUPFAM" id="SSF56112">
    <property type="entry name" value="Protein kinase-like (PK-like)"/>
    <property type="match status" value="1"/>
</dbReference>
<dbReference type="EMBL" id="FNKX01000005">
    <property type="protein sequence ID" value="SDR62935.1"/>
    <property type="molecule type" value="Genomic_DNA"/>
</dbReference>
<dbReference type="PROSITE" id="PS50011">
    <property type="entry name" value="PROTEIN_KINASE_DOM"/>
    <property type="match status" value="1"/>
</dbReference>
<dbReference type="InterPro" id="IPR011009">
    <property type="entry name" value="Kinase-like_dom_sf"/>
</dbReference>
<dbReference type="InterPro" id="IPR008271">
    <property type="entry name" value="Ser/Thr_kinase_AS"/>
</dbReference>
<accession>A0A1H1KMD8</accession>
<proteinExistence type="predicted"/>
<keyword evidence="4" id="KW-0808">Transferase</keyword>
<keyword evidence="1" id="KW-0547">Nucleotide-binding</keyword>
<keyword evidence="2" id="KW-0067">ATP-binding</keyword>
<keyword evidence="5" id="KW-1185">Reference proteome</keyword>
<evidence type="ECO:0000313" key="4">
    <source>
        <dbReference type="EMBL" id="SDR62935.1"/>
    </source>
</evidence>
<dbReference type="STRING" id="157910.SAMN05445850_8521"/>
<evidence type="ECO:0000313" key="5">
    <source>
        <dbReference type="Proteomes" id="UP000199365"/>
    </source>
</evidence>
<dbReference type="PROSITE" id="PS00108">
    <property type="entry name" value="PROTEIN_KINASE_ST"/>
    <property type="match status" value="1"/>
</dbReference>
<dbReference type="RefSeq" id="WP_090812865.1">
    <property type="nucleotide sequence ID" value="NZ_FNKX01000005.1"/>
</dbReference>
<dbReference type="InterPro" id="IPR000719">
    <property type="entry name" value="Prot_kinase_dom"/>
</dbReference>
<reference evidence="5" key="1">
    <citation type="submission" date="2016-10" db="EMBL/GenBank/DDBJ databases">
        <authorList>
            <person name="Varghese N."/>
            <person name="Submissions S."/>
        </authorList>
    </citation>
    <scope>NUCLEOTIDE SEQUENCE [LARGE SCALE GENOMIC DNA]</scope>
    <source>
        <strain evidence="5">DUS833</strain>
    </source>
</reference>
<evidence type="ECO:0000259" key="3">
    <source>
        <dbReference type="PROSITE" id="PS50011"/>
    </source>
</evidence>
<dbReference type="GO" id="GO:0005524">
    <property type="term" value="F:ATP binding"/>
    <property type="evidence" value="ECO:0007669"/>
    <property type="project" value="UniProtKB-KW"/>
</dbReference>
<feature type="domain" description="Protein kinase" evidence="3">
    <location>
        <begin position="22"/>
        <end position="297"/>
    </location>
</feature>
<dbReference type="AlphaFoldDB" id="A0A1H1KMD8"/>
<dbReference type="SMART" id="SM00220">
    <property type="entry name" value="S_TKc"/>
    <property type="match status" value="1"/>
</dbReference>
<dbReference type="GO" id="GO:0004674">
    <property type="term" value="F:protein serine/threonine kinase activity"/>
    <property type="evidence" value="ECO:0007669"/>
    <property type="project" value="TreeGrafter"/>
</dbReference>
<name>A0A1H1KMD8_9BURK</name>
<gene>
    <name evidence="4" type="ORF">SAMN05445850_8521</name>
</gene>
<keyword evidence="4" id="KW-0418">Kinase</keyword>
<dbReference type="GO" id="GO:0035556">
    <property type="term" value="P:intracellular signal transduction"/>
    <property type="evidence" value="ECO:0007669"/>
    <property type="project" value="TreeGrafter"/>
</dbReference>
<dbReference type="Gene3D" id="1.10.510.10">
    <property type="entry name" value="Transferase(Phosphotransferase) domain 1"/>
    <property type="match status" value="1"/>
</dbReference>
<evidence type="ECO:0000256" key="1">
    <source>
        <dbReference type="ARBA" id="ARBA00022741"/>
    </source>
</evidence>